<evidence type="ECO:0000313" key="2">
    <source>
        <dbReference type="EMBL" id="KXS11697.1"/>
    </source>
</evidence>
<keyword evidence="1" id="KW-0732">Signal</keyword>
<sequence>MCNKTPSCRFEVLLLLLLPLPSPESPAMAWYRVTILVLHPRPPTIVALFLRACRDTKLRPLDHLVARPRCRISRARPQCLSPTRCPRHHAVPDGSPCEGSCVSRCLHESVWRGCHVGEWWKLGS</sequence>
<accession>A0A139A4E7</accession>
<evidence type="ECO:0000256" key="1">
    <source>
        <dbReference type="SAM" id="SignalP"/>
    </source>
</evidence>
<reference evidence="2 3" key="1">
    <citation type="journal article" date="2015" name="Genome Biol. Evol.">
        <title>Phylogenomic analyses indicate that early fungi evolved digesting cell walls of algal ancestors of land plants.</title>
        <authorList>
            <person name="Chang Y."/>
            <person name="Wang S."/>
            <person name="Sekimoto S."/>
            <person name="Aerts A.L."/>
            <person name="Choi C."/>
            <person name="Clum A."/>
            <person name="LaButti K.M."/>
            <person name="Lindquist E.A."/>
            <person name="Yee Ngan C."/>
            <person name="Ohm R.A."/>
            <person name="Salamov A.A."/>
            <person name="Grigoriev I.V."/>
            <person name="Spatafora J.W."/>
            <person name="Berbee M.L."/>
        </authorList>
    </citation>
    <scope>NUCLEOTIDE SEQUENCE [LARGE SCALE GENOMIC DNA]</scope>
    <source>
        <strain evidence="2 3">JEL478</strain>
    </source>
</reference>
<name>A0A139A4E7_GONPJ</name>
<dbReference type="AlphaFoldDB" id="A0A139A4E7"/>
<dbReference type="Proteomes" id="UP000070544">
    <property type="component" value="Unassembled WGS sequence"/>
</dbReference>
<feature type="chain" id="PRO_5007295909" description="Secreted protein" evidence="1">
    <location>
        <begin position="30"/>
        <end position="124"/>
    </location>
</feature>
<organism evidence="2 3">
    <name type="scientific">Gonapodya prolifera (strain JEL478)</name>
    <name type="common">Monoblepharis prolifera</name>
    <dbReference type="NCBI Taxonomy" id="1344416"/>
    <lineage>
        <taxon>Eukaryota</taxon>
        <taxon>Fungi</taxon>
        <taxon>Fungi incertae sedis</taxon>
        <taxon>Chytridiomycota</taxon>
        <taxon>Chytridiomycota incertae sedis</taxon>
        <taxon>Monoblepharidomycetes</taxon>
        <taxon>Monoblepharidales</taxon>
        <taxon>Gonapodyaceae</taxon>
        <taxon>Gonapodya</taxon>
    </lineage>
</organism>
<proteinExistence type="predicted"/>
<evidence type="ECO:0008006" key="4">
    <source>
        <dbReference type="Google" id="ProtNLM"/>
    </source>
</evidence>
<keyword evidence="3" id="KW-1185">Reference proteome</keyword>
<protein>
    <recommendedName>
        <fullName evidence="4">Secreted protein</fullName>
    </recommendedName>
</protein>
<feature type="signal peptide" evidence="1">
    <location>
        <begin position="1"/>
        <end position="29"/>
    </location>
</feature>
<evidence type="ECO:0000313" key="3">
    <source>
        <dbReference type="Proteomes" id="UP000070544"/>
    </source>
</evidence>
<dbReference type="EMBL" id="KQ965797">
    <property type="protein sequence ID" value="KXS11697.1"/>
    <property type="molecule type" value="Genomic_DNA"/>
</dbReference>
<gene>
    <name evidence="2" type="ORF">M427DRAFT_421086</name>
</gene>